<keyword evidence="3" id="KW-1185">Reference proteome</keyword>
<evidence type="ECO:0000256" key="1">
    <source>
        <dbReference type="SAM" id="MobiDB-lite"/>
    </source>
</evidence>
<reference evidence="2 3" key="1">
    <citation type="submission" date="2016-05" db="EMBL/GenBank/DDBJ databases">
        <title>Comparative analysis of secretome profiles of manganese(II)-oxidizing ascomycete fungi.</title>
        <authorList>
            <consortium name="DOE Joint Genome Institute"/>
            <person name="Zeiner C.A."/>
            <person name="Purvine S.O."/>
            <person name="Zink E.M."/>
            <person name="Wu S."/>
            <person name="Pasa-Tolic L."/>
            <person name="Chaput D.L."/>
            <person name="Haridas S."/>
            <person name="Grigoriev I.V."/>
            <person name="Santelli C.M."/>
            <person name="Hansel C.M."/>
        </authorList>
    </citation>
    <scope>NUCLEOTIDE SEQUENCE [LARGE SCALE GENOMIC DNA]</scope>
    <source>
        <strain evidence="2 3">AP3s5-JAC2a</strain>
    </source>
</reference>
<feature type="compositionally biased region" description="Low complexity" evidence="1">
    <location>
        <begin position="8"/>
        <end position="24"/>
    </location>
</feature>
<dbReference type="InParanoid" id="A0A177C4F6"/>
<dbReference type="EMBL" id="KV441556">
    <property type="protein sequence ID" value="OAG02296.1"/>
    <property type="molecule type" value="Genomic_DNA"/>
</dbReference>
<dbReference type="GeneID" id="28768624"/>
<evidence type="ECO:0000313" key="2">
    <source>
        <dbReference type="EMBL" id="OAG02296.1"/>
    </source>
</evidence>
<sequence>MSSTTPNASGASAEPAATTTTTRSTAELIREIARQDDEQQARRAETVQDPVLRRLATARTLLAHRDHEVARGGSRDSLMFHWISDRIAELIGEALAIVHADEEDLRLAAPPLVPGRKLGYLRPRTPLLRPAPLPRAHRVGTWVPRIGEHSRRRPTGWHSLNNLLAEHIRRNGDHARFDPVGISIRDARARMLREAHTAWQSEFPDEQGRPSWYLYSERLLREEGSPRPAEGQWWSSRREGLRVLLQEVMARRAERHRARREQRRALARLNRLLRRLAARS</sequence>
<name>A0A177C4F6_9PLEO</name>
<dbReference type="Proteomes" id="UP000077069">
    <property type="component" value="Unassembled WGS sequence"/>
</dbReference>
<accession>A0A177C4F6</accession>
<organism evidence="2 3">
    <name type="scientific">Paraphaeosphaeria sporulosa</name>
    <dbReference type="NCBI Taxonomy" id="1460663"/>
    <lineage>
        <taxon>Eukaryota</taxon>
        <taxon>Fungi</taxon>
        <taxon>Dikarya</taxon>
        <taxon>Ascomycota</taxon>
        <taxon>Pezizomycotina</taxon>
        <taxon>Dothideomycetes</taxon>
        <taxon>Pleosporomycetidae</taxon>
        <taxon>Pleosporales</taxon>
        <taxon>Massarineae</taxon>
        <taxon>Didymosphaeriaceae</taxon>
        <taxon>Paraphaeosphaeria</taxon>
    </lineage>
</organism>
<dbReference type="AlphaFoldDB" id="A0A177C4F6"/>
<dbReference type="RefSeq" id="XP_018032661.1">
    <property type="nucleotide sequence ID" value="XM_018185138.1"/>
</dbReference>
<evidence type="ECO:0000313" key="3">
    <source>
        <dbReference type="Proteomes" id="UP000077069"/>
    </source>
</evidence>
<feature type="region of interest" description="Disordered" evidence="1">
    <location>
        <begin position="1"/>
        <end position="24"/>
    </location>
</feature>
<proteinExistence type="predicted"/>
<dbReference type="OrthoDB" id="10627786at2759"/>
<gene>
    <name evidence="2" type="ORF">CC84DRAFT_1262260</name>
</gene>
<protein>
    <submittedName>
        <fullName evidence="2">Uncharacterized protein</fullName>
    </submittedName>
</protein>